<evidence type="ECO:0000313" key="3">
    <source>
        <dbReference type="Proteomes" id="UP000249873"/>
    </source>
</evidence>
<organism evidence="2 3">
    <name type="scientific">Arcticibacterium luteifluviistationis</name>
    <dbReference type="NCBI Taxonomy" id="1784714"/>
    <lineage>
        <taxon>Bacteria</taxon>
        <taxon>Pseudomonadati</taxon>
        <taxon>Bacteroidota</taxon>
        <taxon>Cytophagia</taxon>
        <taxon>Cytophagales</taxon>
        <taxon>Leadbetterellaceae</taxon>
        <taxon>Arcticibacterium</taxon>
    </lineage>
</organism>
<evidence type="ECO:0000313" key="2">
    <source>
        <dbReference type="EMBL" id="AWV98857.1"/>
    </source>
</evidence>
<dbReference type="RefSeq" id="WP_111372050.1">
    <property type="nucleotide sequence ID" value="NZ_CP029480.1"/>
</dbReference>
<dbReference type="KEGG" id="als:DJ013_12020"/>
<dbReference type="EMBL" id="CP029480">
    <property type="protein sequence ID" value="AWV98857.1"/>
    <property type="molecule type" value="Genomic_DNA"/>
</dbReference>
<keyword evidence="1" id="KW-0732">Signal</keyword>
<accession>A0A2Z4GCJ4</accession>
<evidence type="ECO:0000256" key="1">
    <source>
        <dbReference type="SAM" id="SignalP"/>
    </source>
</evidence>
<proteinExistence type="predicted"/>
<feature type="chain" id="PRO_5016258358" evidence="1">
    <location>
        <begin position="20"/>
        <end position="249"/>
    </location>
</feature>
<dbReference type="AlphaFoldDB" id="A0A2Z4GCJ4"/>
<dbReference type="Proteomes" id="UP000249873">
    <property type="component" value="Chromosome"/>
</dbReference>
<gene>
    <name evidence="2" type="ORF">DJ013_12020</name>
</gene>
<protein>
    <submittedName>
        <fullName evidence="2">Uncharacterized protein</fullName>
    </submittedName>
</protein>
<dbReference type="OrthoDB" id="943643at2"/>
<feature type="signal peptide" evidence="1">
    <location>
        <begin position="1"/>
        <end position="19"/>
    </location>
</feature>
<reference evidence="2 3" key="1">
    <citation type="submission" date="2018-05" db="EMBL/GenBank/DDBJ databases">
        <title>Complete genome sequence of Arcticibacterium luteifluviistationis SM1504T, a cytophagaceae bacterium isolated from Arctic surface seawater.</title>
        <authorList>
            <person name="Li Y."/>
            <person name="Qin Q.-L."/>
        </authorList>
    </citation>
    <scope>NUCLEOTIDE SEQUENCE [LARGE SCALE GENOMIC DNA]</scope>
    <source>
        <strain evidence="2 3">SM1504</strain>
    </source>
</reference>
<name>A0A2Z4GCJ4_9BACT</name>
<keyword evidence="3" id="KW-1185">Reference proteome</keyword>
<sequence length="249" mass="28267">MKKTCLLFTILSISFASFSQNNPAAYFVDKVSAMSTGSRIDVNAEGDTILVSEYDTRNIKQNSNQSYERYYLGTPYLNNGWFKGKVVLEGSEPVEGLMAYNLVRNSVYYSKNQNTTAIELKPTEFTINGHSFSKFKNEIDGAGDFYYETLSLDAPMLLKMYDCKYSSSKSDVDNGYGSAKANKYEGKYEKKEKFYMVIENRMVLVTKKKSFLRSLGTYSQSAMAKVKKDKLNIKKQEDVISLSKYLSSL</sequence>